<organism evidence="2 3">
    <name type="scientific">Alicyclobacillus fodiniaquatilis</name>
    <dbReference type="NCBI Taxonomy" id="1661150"/>
    <lineage>
        <taxon>Bacteria</taxon>
        <taxon>Bacillati</taxon>
        <taxon>Bacillota</taxon>
        <taxon>Bacilli</taxon>
        <taxon>Bacillales</taxon>
        <taxon>Alicyclobacillaceae</taxon>
        <taxon>Alicyclobacillus</taxon>
    </lineage>
</organism>
<dbReference type="Gene3D" id="1.20.5.340">
    <property type="match status" value="1"/>
</dbReference>
<protein>
    <submittedName>
        <fullName evidence="2">Uncharacterized protein</fullName>
    </submittedName>
</protein>
<evidence type="ECO:0000256" key="1">
    <source>
        <dbReference type="SAM" id="Coils"/>
    </source>
</evidence>
<name>A0ABW4JQ20_9BACL</name>
<proteinExistence type="predicted"/>
<comment type="caution">
    <text evidence="2">The sequence shown here is derived from an EMBL/GenBank/DDBJ whole genome shotgun (WGS) entry which is preliminary data.</text>
</comment>
<evidence type="ECO:0000313" key="3">
    <source>
        <dbReference type="Proteomes" id="UP001597079"/>
    </source>
</evidence>
<evidence type="ECO:0000313" key="2">
    <source>
        <dbReference type="EMBL" id="MFD1677673.1"/>
    </source>
</evidence>
<dbReference type="RefSeq" id="WP_377945587.1">
    <property type="nucleotide sequence ID" value="NZ_JBHUCX010000099.1"/>
</dbReference>
<dbReference type="EMBL" id="JBHUCX010000099">
    <property type="protein sequence ID" value="MFD1677673.1"/>
    <property type="molecule type" value="Genomic_DNA"/>
</dbReference>
<keyword evidence="3" id="KW-1185">Reference proteome</keyword>
<sequence length="114" mass="13041">MDAELKAFLTRFERKLDNLEGKFNNFEDKVDNLEGSVEKLQGKVDKLESKVDNLEGKVDNLEGKLDETKDICEALRHGQEILNAKVISIEKATEYFAERIGAHDKDLYVLKNVK</sequence>
<keyword evidence="1" id="KW-0175">Coiled coil</keyword>
<feature type="coiled-coil region" evidence="1">
    <location>
        <begin position="9"/>
        <end position="71"/>
    </location>
</feature>
<dbReference type="SUPFAM" id="SSF57997">
    <property type="entry name" value="Tropomyosin"/>
    <property type="match status" value="1"/>
</dbReference>
<accession>A0ABW4JQ20</accession>
<dbReference type="Proteomes" id="UP001597079">
    <property type="component" value="Unassembled WGS sequence"/>
</dbReference>
<reference evidence="3" key="1">
    <citation type="journal article" date="2019" name="Int. J. Syst. Evol. Microbiol.">
        <title>The Global Catalogue of Microorganisms (GCM) 10K type strain sequencing project: providing services to taxonomists for standard genome sequencing and annotation.</title>
        <authorList>
            <consortium name="The Broad Institute Genomics Platform"/>
            <consortium name="The Broad Institute Genome Sequencing Center for Infectious Disease"/>
            <person name="Wu L."/>
            <person name="Ma J."/>
        </authorList>
    </citation>
    <scope>NUCLEOTIDE SEQUENCE [LARGE SCALE GENOMIC DNA]</scope>
    <source>
        <strain evidence="3">CGMCC 1.12286</strain>
    </source>
</reference>
<gene>
    <name evidence="2" type="ORF">ACFSB2_23715</name>
</gene>